<protein>
    <submittedName>
        <fullName evidence="1">Serine protease</fullName>
    </submittedName>
</protein>
<dbReference type="PANTHER" id="PTHR46366:SF7">
    <property type="entry name" value="PROTEASE DO-LIKE 7"/>
    <property type="match status" value="1"/>
</dbReference>
<dbReference type="GO" id="GO:0008233">
    <property type="term" value="F:peptidase activity"/>
    <property type="evidence" value="ECO:0007669"/>
    <property type="project" value="UniProtKB-KW"/>
</dbReference>
<dbReference type="PANTHER" id="PTHR46366">
    <property type="entry name" value="PRO-APOPTOTIC SERINE PROTEASE NMA111"/>
    <property type="match status" value="1"/>
</dbReference>
<keyword evidence="1" id="KW-0645">Protease</keyword>
<gene>
    <name evidence="1" type="primary">DEG7_4</name>
    <name evidence="1" type="ORF">HAX54_009849</name>
</gene>
<reference evidence="1 2" key="1">
    <citation type="journal article" date="2021" name="BMC Genomics">
        <title>Datura genome reveals duplications of psychoactive alkaloid biosynthetic genes and high mutation rate following tissue culture.</title>
        <authorList>
            <person name="Rajewski A."/>
            <person name="Carter-House D."/>
            <person name="Stajich J."/>
            <person name="Litt A."/>
        </authorList>
    </citation>
    <scope>NUCLEOTIDE SEQUENCE [LARGE SCALE GENOMIC DNA]</scope>
    <source>
        <strain evidence="1">AR-01</strain>
    </source>
</reference>
<name>A0ABS8TI53_DATST</name>
<comment type="caution">
    <text evidence="1">The sequence shown here is derived from an EMBL/GenBank/DDBJ whole genome shotgun (WGS) entry which is preliminary data.</text>
</comment>
<dbReference type="GO" id="GO:0006508">
    <property type="term" value="P:proteolysis"/>
    <property type="evidence" value="ECO:0007669"/>
    <property type="project" value="UniProtKB-KW"/>
</dbReference>
<organism evidence="1 2">
    <name type="scientific">Datura stramonium</name>
    <name type="common">Jimsonweed</name>
    <name type="synonym">Common thornapple</name>
    <dbReference type="NCBI Taxonomy" id="4076"/>
    <lineage>
        <taxon>Eukaryota</taxon>
        <taxon>Viridiplantae</taxon>
        <taxon>Streptophyta</taxon>
        <taxon>Embryophyta</taxon>
        <taxon>Tracheophyta</taxon>
        <taxon>Spermatophyta</taxon>
        <taxon>Magnoliopsida</taxon>
        <taxon>eudicotyledons</taxon>
        <taxon>Gunneridae</taxon>
        <taxon>Pentapetalae</taxon>
        <taxon>asterids</taxon>
        <taxon>lamiids</taxon>
        <taxon>Solanales</taxon>
        <taxon>Solanaceae</taxon>
        <taxon>Solanoideae</taxon>
        <taxon>Datureae</taxon>
        <taxon>Datura</taxon>
    </lineage>
</organism>
<keyword evidence="1" id="KW-0378">Hydrolase</keyword>
<evidence type="ECO:0000313" key="1">
    <source>
        <dbReference type="EMBL" id="MCD7470177.1"/>
    </source>
</evidence>
<dbReference type="EMBL" id="JACEIK010001535">
    <property type="protein sequence ID" value="MCD7470177.1"/>
    <property type="molecule type" value="Genomic_DNA"/>
</dbReference>
<dbReference type="Proteomes" id="UP000823775">
    <property type="component" value="Unassembled WGS sequence"/>
</dbReference>
<keyword evidence="2" id="KW-1185">Reference proteome</keyword>
<evidence type="ECO:0000313" key="2">
    <source>
        <dbReference type="Proteomes" id="UP000823775"/>
    </source>
</evidence>
<sequence length="223" mass="25500">MNEHASQKLDSFSIKECQRQLKLGRRRRFSPHFSLPVSFRERNILLMSPENFSVIRELTAEDWRKALSKVVPAVVVLRTTACRAFDTESAGCQFRNGFLLLISVAELYSRTDMLLNPYFTDTVMAKWALRNYGPVMAEAMFVNREEIPVYPIYRDPMMVWIYCIGCRFGRSCVSSVGIVSSGGSQGGLRGRSVNMEIGIVLPIACWFSSSSMIHYRLYQEDDH</sequence>
<accession>A0ABS8TI53</accession>
<proteinExistence type="predicted"/>